<dbReference type="OrthoDB" id="10307854at2759"/>
<evidence type="ECO:0000313" key="3">
    <source>
        <dbReference type="EMBL" id="CAF0957177.1"/>
    </source>
</evidence>
<accession>A0A814CD08</accession>
<dbReference type="EMBL" id="CAJNOO010002762">
    <property type="protein sequence ID" value="CAF1295243.1"/>
    <property type="molecule type" value="Genomic_DNA"/>
</dbReference>
<evidence type="ECO:0000313" key="1">
    <source>
        <dbReference type="EMBL" id="CAF0755221.1"/>
    </source>
</evidence>
<evidence type="ECO:0000313" key="2">
    <source>
        <dbReference type="EMBL" id="CAF0942695.1"/>
    </source>
</evidence>
<dbReference type="AlphaFoldDB" id="A0A814CD08"/>
<gene>
    <name evidence="3" type="ORF">JXQ802_LOCUS11998</name>
    <name evidence="4" type="ORF">JXQ802_LOCUS12035</name>
    <name evidence="1" type="ORF">PYM288_LOCUS2313</name>
    <name evidence="6" type="ORF">RFH988_LOCUS29421</name>
    <name evidence="2" type="ORF">SEV965_LOCUS7797</name>
    <name evidence="5" type="ORF">ZHD862_LOCUS17035</name>
</gene>
<dbReference type="Proteomes" id="UP000663882">
    <property type="component" value="Unassembled WGS sequence"/>
</dbReference>
<dbReference type="Proteomes" id="UP000663864">
    <property type="component" value="Unassembled WGS sequence"/>
</dbReference>
<evidence type="ECO:0000313" key="6">
    <source>
        <dbReference type="EMBL" id="CAF1295243.1"/>
    </source>
</evidence>
<keyword evidence="7" id="KW-1185">Reference proteome</keyword>
<protein>
    <submittedName>
        <fullName evidence="2">Uncharacterized protein</fullName>
    </submittedName>
</protein>
<dbReference type="EMBL" id="CAJNOH010000015">
    <property type="protein sequence ID" value="CAF0755221.1"/>
    <property type="molecule type" value="Genomic_DNA"/>
</dbReference>
<proteinExistence type="predicted"/>
<evidence type="ECO:0000313" key="4">
    <source>
        <dbReference type="EMBL" id="CAF0957879.1"/>
    </source>
</evidence>
<reference evidence="2" key="1">
    <citation type="submission" date="2021-02" db="EMBL/GenBank/DDBJ databases">
        <authorList>
            <person name="Nowell W R."/>
        </authorList>
    </citation>
    <scope>NUCLEOTIDE SEQUENCE</scope>
</reference>
<dbReference type="Proteomes" id="UP000663889">
    <property type="component" value="Unassembled WGS sequence"/>
</dbReference>
<dbReference type="EMBL" id="CAJNOT010000829">
    <property type="protein sequence ID" value="CAF1089944.1"/>
    <property type="molecule type" value="Genomic_DNA"/>
</dbReference>
<evidence type="ECO:0000313" key="7">
    <source>
        <dbReference type="Proteomes" id="UP000663870"/>
    </source>
</evidence>
<evidence type="ECO:0000313" key="8">
    <source>
        <dbReference type="Proteomes" id="UP000663889"/>
    </source>
</evidence>
<dbReference type="Proteomes" id="UP000663854">
    <property type="component" value="Unassembled WGS sequence"/>
</dbReference>
<dbReference type="EMBL" id="CAJNOL010000243">
    <property type="protein sequence ID" value="CAF0957177.1"/>
    <property type="molecule type" value="Genomic_DNA"/>
</dbReference>
<dbReference type="EMBL" id="CAJNOU010000277">
    <property type="protein sequence ID" value="CAF0942695.1"/>
    <property type="molecule type" value="Genomic_DNA"/>
</dbReference>
<dbReference type="Proteomes" id="UP000663870">
    <property type="component" value="Unassembled WGS sequence"/>
</dbReference>
<comment type="caution">
    <text evidence="2">The sequence shown here is derived from an EMBL/GenBank/DDBJ whole genome shotgun (WGS) entry which is preliminary data.</text>
</comment>
<organism evidence="2 8">
    <name type="scientific">Rotaria sordida</name>
    <dbReference type="NCBI Taxonomy" id="392033"/>
    <lineage>
        <taxon>Eukaryota</taxon>
        <taxon>Metazoa</taxon>
        <taxon>Spiralia</taxon>
        <taxon>Gnathifera</taxon>
        <taxon>Rotifera</taxon>
        <taxon>Eurotatoria</taxon>
        <taxon>Bdelloidea</taxon>
        <taxon>Philodinida</taxon>
        <taxon>Philodinidae</taxon>
        <taxon>Rotaria</taxon>
    </lineage>
</organism>
<name>A0A814CD08_9BILA</name>
<sequence length="75" mass="8436">MKMALGPPVSTTAFVVVYNPSQYIHSITNGQNAERIEALKHLFECITHSDIDLITLGGIWLCITVKFVYVHLNVY</sequence>
<dbReference type="EMBL" id="CAJNOL010000244">
    <property type="protein sequence ID" value="CAF0957879.1"/>
    <property type="molecule type" value="Genomic_DNA"/>
</dbReference>
<evidence type="ECO:0000313" key="5">
    <source>
        <dbReference type="EMBL" id="CAF1089944.1"/>
    </source>
</evidence>